<feature type="chain" id="PRO_5017217888" description="Platelet endothelial cell adhesion molecule" evidence="19">
    <location>
        <begin position="30"/>
        <end position="799"/>
    </location>
</feature>
<keyword evidence="22" id="KW-1185">Reference proteome</keyword>
<keyword evidence="6 18" id="KW-0812">Transmembrane</keyword>
<keyword evidence="9" id="KW-0130">Cell adhesion</keyword>
<dbReference type="Pfam" id="PF13895">
    <property type="entry name" value="Ig_2"/>
    <property type="match status" value="1"/>
</dbReference>
<evidence type="ECO:0000256" key="19">
    <source>
        <dbReference type="SAM" id="SignalP"/>
    </source>
</evidence>
<keyword evidence="4" id="KW-1003">Cell membrane</keyword>
<dbReference type="PROSITE" id="PS50835">
    <property type="entry name" value="IG_LIKE"/>
    <property type="match status" value="3"/>
</dbReference>
<dbReference type="Proteomes" id="UP000261480">
    <property type="component" value="Unplaced"/>
</dbReference>
<keyword evidence="8" id="KW-0677">Repeat</keyword>
<evidence type="ECO:0000256" key="4">
    <source>
        <dbReference type="ARBA" id="ARBA00022475"/>
    </source>
</evidence>
<dbReference type="InterPro" id="IPR003599">
    <property type="entry name" value="Ig_sub"/>
</dbReference>
<dbReference type="GO" id="GO:0098742">
    <property type="term" value="P:cell-cell adhesion via plasma-membrane adhesion molecules"/>
    <property type="evidence" value="ECO:0007669"/>
    <property type="project" value="TreeGrafter"/>
</dbReference>
<evidence type="ECO:0000313" key="21">
    <source>
        <dbReference type="Ensembl" id="ENSPMEP00000002524.1"/>
    </source>
</evidence>
<evidence type="ECO:0000256" key="1">
    <source>
        <dbReference type="ARBA" id="ARBA00004251"/>
    </source>
</evidence>
<evidence type="ECO:0000256" key="16">
    <source>
        <dbReference type="ARBA" id="ARBA00049765"/>
    </source>
</evidence>
<keyword evidence="7 19" id="KW-0732">Signal</keyword>
<evidence type="ECO:0000256" key="10">
    <source>
        <dbReference type="ARBA" id="ARBA00022949"/>
    </source>
</evidence>
<keyword evidence="13" id="KW-1015">Disulfide bond</keyword>
<dbReference type="STRING" id="48701.ENSPMEP00000002524"/>
<protein>
    <recommendedName>
        <fullName evidence="16">Platelet endothelial cell adhesion molecule</fullName>
    </recommendedName>
</protein>
<dbReference type="Pfam" id="PF17736">
    <property type="entry name" value="Ig_C17orf99"/>
    <property type="match status" value="1"/>
</dbReference>
<dbReference type="CTD" id="569386"/>
<feature type="transmembrane region" description="Helical" evidence="18">
    <location>
        <begin position="610"/>
        <end position="629"/>
    </location>
</feature>
<keyword evidence="10" id="KW-0965">Cell junction</keyword>
<dbReference type="GO" id="GO:0007166">
    <property type="term" value="P:cell surface receptor signaling pathway"/>
    <property type="evidence" value="ECO:0007669"/>
    <property type="project" value="TreeGrafter"/>
</dbReference>
<dbReference type="Pfam" id="PF13927">
    <property type="entry name" value="Ig_3"/>
    <property type="match status" value="1"/>
</dbReference>
<keyword evidence="5" id="KW-0597">Phosphoprotein</keyword>
<dbReference type="GO" id="GO:0045121">
    <property type="term" value="C:membrane raft"/>
    <property type="evidence" value="ECO:0007669"/>
    <property type="project" value="UniProtKB-SubCell"/>
</dbReference>
<dbReference type="InterPro" id="IPR036179">
    <property type="entry name" value="Ig-like_dom_sf"/>
</dbReference>
<evidence type="ECO:0000256" key="8">
    <source>
        <dbReference type="ARBA" id="ARBA00022737"/>
    </source>
</evidence>
<evidence type="ECO:0000256" key="3">
    <source>
        <dbReference type="ARBA" id="ARBA00004285"/>
    </source>
</evidence>
<dbReference type="SUPFAM" id="SSF48726">
    <property type="entry name" value="Immunoglobulin"/>
    <property type="match status" value="3"/>
</dbReference>
<organism evidence="21 22">
    <name type="scientific">Poecilia mexicana</name>
    <dbReference type="NCBI Taxonomy" id="48701"/>
    <lineage>
        <taxon>Eukaryota</taxon>
        <taxon>Metazoa</taxon>
        <taxon>Chordata</taxon>
        <taxon>Craniata</taxon>
        <taxon>Vertebrata</taxon>
        <taxon>Euteleostomi</taxon>
        <taxon>Actinopterygii</taxon>
        <taxon>Neopterygii</taxon>
        <taxon>Teleostei</taxon>
        <taxon>Neoteleostei</taxon>
        <taxon>Acanthomorphata</taxon>
        <taxon>Ovalentaria</taxon>
        <taxon>Atherinomorphae</taxon>
        <taxon>Cyprinodontiformes</taxon>
        <taxon>Poeciliidae</taxon>
        <taxon>Poeciliinae</taxon>
        <taxon>Poecilia</taxon>
    </lineage>
</organism>
<evidence type="ECO:0000256" key="7">
    <source>
        <dbReference type="ARBA" id="ARBA00022729"/>
    </source>
</evidence>
<feature type="compositionally biased region" description="Polar residues" evidence="17">
    <location>
        <begin position="682"/>
        <end position="696"/>
    </location>
</feature>
<dbReference type="InterPro" id="IPR007110">
    <property type="entry name" value="Ig-like_dom"/>
</dbReference>
<reference evidence="21" key="2">
    <citation type="submission" date="2025-09" db="UniProtKB">
        <authorList>
            <consortium name="Ensembl"/>
        </authorList>
    </citation>
    <scope>IDENTIFICATION</scope>
</reference>
<dbReference type="SMART" id="SM00409">
    <property type="entry name" value="IG"/>
    <property type="match status" value="3"/>
</dbReference>
<dbReference type="GO" id="GO:0009897">
    <property type="term" value="C:external side of plasma membrane"/>
    <property type="evidence" value="ECO:0007669"/>
    <property type="project" value="TreeGrafter"/>
</dbReference>
<proteinExistence type="predicted"/>
<dbReference type="GeneID" id="106906782"/>
<dbReference type="AlphaFoldDB" id="A0A3B3WIS4"/>
<sequence>MGSGPPGSLLLLLLSSLLLVSNTVKCTRGESSFIIDTVGLSILPKDNVQSGTEVKIRCDARVSSSNISQLGYLFEFMRDGVEIHTANTTEDSTYYEINPARAVDSGNYQCKVSVKNKRKFSNTKTLDVKGLQTPILHLNNSTPYESEEFKVTCSAPDEKGSLTFNFYKTFRDGQPQRIKKQRSTNNFLETTVTLSHIGDCFLSCDYEIILVSGPTSSNVSNEIQVKVKELNIVPDMTILPNDIYEPDIIEVTCKVQIHLADIEIFLLKDRAVLNRTTGKPLIHRFRPKPTDSGELICKTEWRNVQKENYKTLKVKEVFSKPQLHLEPVDVFEGERFRLNCSVKVFFPQMFDPKTLKYHLYKDGTQLISSATYVAVADRNRNGIYSCKVEGTRISTSFHKESETVTVKAKVPVSDPVLNVVGGKIFVGKGFQLICHSHTGTFPIVYTLFTHNGKKMIRKVSRSEDRATFDVPPIHKTSDLKAFLCHASNNPRTPSKTALGQKLLNSTNIIEPTSKPQLTIQPSQDITEGQSMKLVCSVQAGSRPINFTWYQESNGALASLSTNKLEGYHSMPNAHKKHSGKYYCTSSNPADEPKQSEPVTVEVKMAGWKKALIIVFCFILLLILFLVIALKTRLFHFKRKRTANLSVKSVSTKLERLSLTQAEVIDANATPTMMGKSVWSDHVSGSESDDQNSSTLPEKQAEPEYTEVQIKDADPTKAPAKQSTGNIYSEVRHSQQGVPEVPDGKPVEYAQLNHDGNHQPDDGQVVDQSLTRENTTDSENNTDVHTGDPEEGTCDPAPDC</sequence>
<feature type="domain" description="Ig-like" evidence="20">
    <location>
        <begin position="36"/>
        <end position="121"/>
    </location>
</feature>
<keyword evidence="15" id="KW-0393">Immunoglobulin domain</keyword>
<evidence type="ECO:0000256" key="2">
    <source>
        <dbReference type="ARBA" id="ARBA00004282"/>
    </source>
</evidence>
<feature type="domain" description="Ig-like" evidence="20">
    <location>
        <begin position="321"/>
        <end position="405"/>
    </location>
</feature>
<dbReference type="InterPro" id="IPR050488">
    <property type="entry name" value="Ig_Fc_receptor"/>
</dbReference>
<evidence type="ECO:0000256" key="12">
    <source>
        <dbReference type="ARBA" id="ARBA00023136"/>
    </source>
</evidence>
<reference evidence="21" key="1">
    <citation type="submission" date="2025-08" db="UniProtKB">
        <authorList>
            <consortium name="Ensembl"/>
        </authorList>
    </citation>
    <scope>IDENTIFICATION</scope>
</reference>
<comment type="subcellular location">
    <subcellularLocation>
        <location evidence="2">Cell junction</location>
    </subcellularLocation>
    <subcellularLocation>
        <location evidence="1">Cell membrane</location>
        <topology evidence="1">Single-pass type I membrane protein</topology>
    </subcellularLocation>
    <subcellularLocation>
        <location evidence="3">Membrane raft</location>
    </subcellularLocation>
</comment>
<evidence type="ECO:0000256" key="18">
    <source>
        <dbReference type="SAM" id="Phobius"/>
    </source>
</evidence>
<evidence type="ECO:0000313" key="22">
    <source>
        <dbReference type="Proteomes" id="UP000261480"/>
    </source>
</evidence>
<evidence type="ECO:0000256" key="9">
    <source>
        <dbReference type="ARBA" id="ARBA00022889"/>
    </source>
</evidence>
<evidence type="ECO:0000256" key="15">
    <source>
        <dbReference type="ARBA" id="ARBA00023319"/>
    </source>
</evidence>
<name>A0A3B3WIS4_9TELE</name>
<dbReference type="GO" id="GO:0006955">
    <property type="term" value="P:immune response"/>
    <property type="evidence" value="ECO:0007669"/>
    <property type="project" value="TreeGrafter"/>
</dbReference>
<dbReference type="RefSeq" id="XP_014827704.1">
    <property type="nucleotide sequence ID" value="XM_014972218.1"/>
</dbReference>
<accession>A0A3B3WIS4</accession>
<keyword evidence="12 18" id="KW-0472">Membrane</keyword>
<evidence type="ECO:0000256" key="5">
    <source>
        <dbReference type="ARBA" id="ARBA00022553"/>
    </source>
</evidence>
<feature type="signal peptide" evidence="19">
    <location>
        <begin position="1"/>
        <end position="29"/>
    </location>
</feature>
<dbReference type="PANTHER" id="PTHR11481:SF5">
    <property type="entry name" value="PLATELET ENDOTHELIAL CELL ADHESION MOLECULE"/>
    <property type="match status" value="1"/>
</dbReference>
<dbReference type="InterPro" id="IPR040878">
    <property type="entry name" value="IL-40-like_Ig"/>
</dbReference>
<dbReference type="InterPro" id="IPR013783">
    <property type="entry name" value="Ig-like_fold"/>
</dbReference>
<feature type="compositionally biased region" description="Polar residues" evidence="17">
    <location>
        <begin position="765"/>
        <end position="783"/>
    </location>
</feature>
<dbReference type="Ensembl" id="ENSPMET00000012369.1">
    <property type="protein sequence ID" value="ENSPMEP00000002524.1"/>
    <property type="gene ID" value="ENSPMEG00000003586.1"/>
</dbReference>
<evidence type="ECO:0000256" key="6">
    <source>
        <dbReference type="ARBA" id="ARBA00022692"/>
    </source>
</evidence>
<dbReference type="GO" id="GO:0004888">
    <property type="term" value="F:transmembrane signaling receptor activity"/>
    <property type="evidence" value="ECO:0007669"/>
    <property type="project" value="TreeGrafter"/>
</dbReference>
<dbReference type="Gene3D" id="2.60.40.10">
    <property type="entry name" value="Immunoglobulins"/>
    <property type="match status" value="3"/>
</dbReference>
<dbReference type="PANTHER" id="PTHR11481">
    <property type="entry name" value="IMMUNOGLOBULIN FC RECEPTOR"/>
    <property type="match status" value="1"/>
</dbReference>
<evidence type="ECO:0000256" key="14">
    <source>
        <dbReference type="ARBA" id="ARBA00023180"/>
    </source>
</evidence>
<dbReference type="GO" id="GO:0070161">
    <property type="term" value="C:anchoring junction"/>
    <property type="evidence" value="ECO:0007669"/>
    <property type="project" value="UniProtKB-SubCell"/>
</dbReference>
<feature type="region of interest" description="Disordered" evidence="17">
    <location>
        <begin position="675"/>
        <end position="799"/>
    </location>
</feature>
<evidence type="ECO:0000259" key="20">
    <source>
        <dbReference type="PROSITE" id="PS50835"/>
    </source>
</evidence>
<evidence type="ECO:0000256" key="17">
    <source>
        <dbReference type="SAM" id="MobiDB-lite"/>
    </source>
</evidence>
<keyword evidence="11 18" id="KW-1133">Transmembrane helix</keyword>
<evidence type="ECO:0000256" key="13">
    <source>
        <dbReference type="ARBA" id="ARBA00023157"/>
    </source>
</evidence>
<feature type="domain" description="Ig-like" evidence="20">
    <location>
        <begin position="515"/>
        <end position="599"/>
    </location>
</feature>
<keyword evidence="14" id="KW-0325">Glycoprotein</keyword>
<evidence type="ECO:0000256" key="11">
    <source>
        <dbReference type="ARBA" id="ARBA00022989"/>
    </source>
</evidence>